<comment type="caution">
    <text evidence="1">The sequence shown here is derived from an EMBL/GenBank/DDBJ whole genome shotgun (WGS) entry which is preliminary data.</text>
</comment>
<dbReference type="EMBL" id="CM047587">
    <property type="protein sequence ID" value="KAI9906702.1"/>
    <property type="molecule type" value="Genomic_DNA"/>
</dbReference>
<dbReference type="Proteomes" id="UP001163321">
    <property type="component" value="Chromosome 8"/>
</dbReference>
<evidence type="ECO:0000313" key="1">
    <source>
        <dbReference type="EMBL" id="KAI9906702.1"/>
    </source>
</evidence>
<protein>
    <submittedName>
        <fullName evidence="1">Uncharacterized protein</fullName>
    </submittedName>
</protein>
<accession>A0ACC0VKF4</accession>
<organism evidence="1 2">
    <name type="scientific">Peronosclerospora sorghi</name>
    <dbReference type="NCBI Taxonomy" id="230839"/>
    <lineage>
        <taxon>Eukaryota</taxon>
        <taxon>Sar</taxon>
        <taxon>Stramenopiles</taxon>
        <taxon>Oomycota</taxon>
        <taxon>Peronosporomycetes</taxon>
        <taxon>Peronosporales</taxon>
        <taxon>Peronosporaceae</taxon>
        <taxon>Peronosclerospora</taxon>
    </lineage>
</organism>
<proteinExistence type="predicted"/>
<name>A0ACC0VKF4_9STRA</name>
<sequence>MVYGRQGGLYKKKFHLLDLWECKVEDDVEILPGVLTPVTTSNNVFAIKNGWLNVFDGAVVSESDESSTNGSPTTSSTRSKKFRRLWITFTLQTISLGSTFKTTQPKETVPIELCLVASLKNETLFRLQLPSDLVHLLLSPYFLRALFTPFRLLLSS</sequence>
<keyword evidence="2" id="KW-1185">Reference proteome</keyword>
<reference evidence="1 2" key="1">
    <citation type="journal article" date="2022" name="bioRxiv">
        <title>The genome of the oomycete Peronosclerospora sorghi, a cosmopolitan pathogen of maize and sorghum, is inflated with dispersed pseudogenes.</title>
        <authorList>
            <person name="Fletcher K."/>
            <person name="Martin F."/>
            <person name="Isakeit T."/>
            <person name="Cavanaugh K."/>
            <person name="Magill C."/>
            <person name="Michelmore R."/>
        </authorList>
    </citation>
    <scope>NUCLEOTIDE SEQUENCE [LARGE SCALE GENOMIC DNA]</scope>
    <source>
        <strain evidence="1">P6</strain>
    </source>
</reference>
<gene>
    <name evidence="1" type="ORF">PsorP6_016558</name>
</gene>
<evidence type="ECO:0000313" key="2">
    <source>
        <dbReference type="Proteomes" id="UP001163321"/>
    </source>
</evidence>